<evidence type="ECO:0000313" key="3">
    <source>
        <dbReference type="EMBL" id="CAB4013384.1"/>
    </source>
</evidence>
<proteinExistence type="inferred from homology"/>
<protein>
    <submittedName>
        <fullName evidence="3">Ectonucleoside triphosphate diphosphohydrolase 5</fullName>
    </submittedName>
</protein>
<evidence type="ECO:0000313" key="4">
    <source>
        <dbReference type="Proteomes" id="UP001152795"/>
    </source>
</evidence>
<dbReference type="PANTHER" id="PTHR11782:SF127">
    <property type="entry name" value="NTPASE, ISOFORM F"/>
    <property type="match status" value="1"/>
</dbReference>
<dbReference type="Proteomes" id="UP001152795">
    <property type="component" value="Unassembled WGS sequence"/>
</dbReference>
<dbReference type="InterPro" id="IPR000407">
    <property type="entry name" value="GDA1_CD39_NTPase"/>
</dbReference>
<name>A0A7D9ITZ1_PARCT</name>
<dbReference type="GO" id="GO:0016787">
    <property type="term" value="F:hydrolase activity"/>
    <property type="evidence" value="ECO:0007669"/>
    <property type="project" value="UniProtKB-KW"/>
</dbReference>
<dbReference type="Pfam" id="PF01150">
    <property type="entry name" value="GDA1_CD39"/>
    <property type="match status" value="1"/>
</dbReference>
<evidence type="ECO:0000256" key="1">
    <source>
        <dbReference type="ARBA" id="ARBA00009283"/>
    </source>
</evidence>
<reference evidence="3" key="1">
    <citation type="submission" date="2020-04" db="EMBL/GenBank/DDBJ databases">
        <authorList>
            <person name="Alioto T."/>
            <person name="Alioto T."/>
            <person name="Gomez Garrido J."/>
        </authorList>
    </citation>
    <scope>NUCLEOTIDE SEQUENCE</scope>
    <source>
        <strain evidence="3">A484AB</strain>
    </source>
</reference>
<keyword evidence="4" id="KW-1185">Reference proteome</keyword>
<dbReference type="Gene3D" id="3.30.420.150">
    <property type="entry name" value="Exopolyphosphatase. Domain 2"/>
    <property type="match status" value="1"/>
</dbReference>
<comment type="similarity">
    <text evidence="1">Belongs to the GDA1/CD39 NTPase family.</text>
</comment>
<keyword evidence="2" id="KW-0378">Hydrolase</keyword>
<gene>
    <name evidence="3" type="ORF">PACLA_8A009242</name>
</gene>
<comment type="caution">
    <text evidence="3">The sequence shown here is derived from an EMBL/GenBank/DDBJ whole genome shotgun (WGS) entry which is preliminary data.</text>
</comment>
<dbReference type="AlphaFoldDB" id="A0A7D9ITZ1"/>
<dbReference type="OrthoDB" id="6372431at2759"/>
<dbReference type="CDD" id="cd24046">
    <property type="entry name" value="ASKHA_NBD_NTPDase5-like"/>
    <property type="match status" value="1"/>
</dbReference>
<dbReference type="EMBL" id="CACRXK020007864">
    <property type="protein sequence ID" value="CAB4013384.1"/>
    <property type="molecule type" value="Genomic_DNA"/>
</dbReference>
<organism evidence="3 4">
    <name type="scientific">Paramuricea clavata</name>
    <name type="common">Red gorgonian</name>
    <name type="synonym">Violescent sea-whip</name>
    <dbReference type="NCBI Taxonomy" id="317549"/>
    <lineage>
        <taxon>Eukaryota</taxon>
        <taxon>Metazoa</taxon>
        <taxon>Cnidaria</taxon>
        <taxon>Anthozoa</taxon>
        <taxon>Octocorallia</taxon>
        <taxon>Malacalcyonacea</taxon>
        <taxon>Plexauridae</taxon>
        <taxon>Paramuricea</taxon>
    </lineage>
</organism>
<dbReference type="PANTHER" id="PTHR11782">
    <property type="entry name" value="ADENOSINE/GUANOSINE DIPHOSPHATASE"/>
    <property type="match status" value="1"/>
</dbReference>
<sequence>MAANRGRCLYFMFVILTLLGLLGIYCDETISYSSIENGYICNSVLWRFIMPATCPVLSRYFPATKLLYQVVIDAGSTGSRVHIFRFRQSITGIKLENSDFKEIEPGLSYYPTKPEKGVYSVSGLLKKALDVVPRNKWKSTPVSLRATAGLRLLPDSLSHNIIEEVRKLLMVTPFKKIDSDFISIMNGDDEGIFAWTTLNFLSGNLVKPSGETLGALDLGGGSAQIVFKPMSKETILSSPETHMNTVKIMGAKHDLYSYSYLGLGLMSARQAVLNFTTLSGNGNISSSPCILPSYKGSWSFSGNDFVVHGNRSFNYENCLHYIEQIVTNVHQPAEIVDRRFFAFSYFHDIAIALGLVGHDNGGLLSLESYLEAAKKVCSMESYKKLNKSPFLCLDAVYITTLLRKGYGFRDSQFLQIARKINNVEVSWALGAALHMLDDAA</sequence>
<accession>A0A7D9ITZ1</accession>
<dbReference type="Gene3D" id="3.30.420.40">
    <property type="match status" value="1"/>
</dbReference>
<evidence type="ECO:0000256" key="2">
    <source>
        <dbReference type="ARBA" id="ARBA00022801"/>
    </source>
</evidence>